<feature type="domain" description="Rieske" evidence="6">
    <location>
        <begin position="39"/>
        <end position="147"/>
    </location>
</feature>
<dbReference type="SUPFAM" id="SSF50022">
    <property type="entry name" value="ISP domain"/>
    <property type="match status" value="1"/>
</dbReference>
<evidence type="ECO:0000256" key="4">
    <source>
        <dbReference type="ARBA" id="ARBA00023004"/>
    </source>
</evidence>
<dbReference type="Pfam" id="PF00355">
    <property type="entry name" value="Rieske"/>
    <property type="match status" value="1"/>
</dbReference>
<dbReference type="AlphaFoldDB" id="A0A382BXQ5"/>
<evidence type="ECO:0000256" key="2">
    <source>
        <dbReference type="ARBA" id="ARBA00022723"/>
    </source>
</evidence>
<keyword evidence="1" id="KW-0001">2Fe-2S</keyword>
<dbReference type="InterPro" id="IPR036922">
    <property type="entry name" value="Rieske_2Fe-2S_sf"/>
</dbReference>
<organism evidence="7">
    <name type="scientific">marine metagenome</name>
    <dbReference type="NCBI Taxonomy" id="408172"/>
    <lineage>
        <taxon>unclassified sequences</taxon>
        <taxon>metagenomes</taxon>
        <taxon>ecological metagenomes</taxon>
    </lineage>
</organism>
<keyword evidence="4" id="KW-0408">Iron</keyword>
<keyword evidence="3" id="KW-0560">Oxidoreductase</keyword>
<dbReference type="CDD" id="cd08878">
    <property type="entry name" value="RHO_alpha_C_DMO-like"/>
    <property type="match status" value="1"/>
</dbReference>
<keyword evidence="2" id="KW-0479">Metal-binding</keyword>
<accession>A0A382BXQ5</accession>
<evidence type="ECO:0000256" key="1">
    <source>
        <dbReference type="ARBA" id="ARBA00022714"/>
    </source>
</evidence>
<dbReference type="EMBL" id="UINC01031865">
    <property type="protein sequence ID" value="SVB18588.1"/>
    <property type="molecule type" value="Genomic_DNA"/>
</dbReference>
<evidence type="ECO:0000259" key="6">
    <source>
        <dbReference type="PROSITE" id="PS51296"/>
    </source>
</evidence>
<dbReference type="GO" id="GO:0046872">
    <property type="term" value="F:metal ion binding"/>
    <property type="evidence" value="ECO:0007669"/>
    <property type="project" value="UniProtKB-KW"/>
</dbReference>
<name>A0A382BXQ5_9ZZZZ</name>
<proteinExistence type="predicted"/>
<feature type="non-terminal residue" evidence="7">
    <location>
        <position position="1"/>
    </location>
</feature>
<protein>
    <recommendedName>
        <fullName evidence="6">Rieske domain-containing protein</fullName>
    </recommendedName>
</protein>
<dbReference type="InterPro" id="IPR017941">
    <property type="entry name" value="Rieske_2Fe-2S"/>
</dbReference>
<dbReference type="GO" id="GO:0051537">
    <property type="term" value="F:2 iron, 2 sulfur cluster binding"/>
    <property type="evidence" value="ECO:0007669"/>
    <property type="project" value="UniProtKB-KW"/>
</dbReference>
<reference evidence="7" key="1">
    <citation type="submission" date="2018-05" db="EMBL/GenBank/DDBJ databases">
        <authorList>
            <person name="Lanie J.A."/>
            <person name="Ng W.-L."/>
            <person name="Kazmierczak K.M."/>
            <person name="Andrzejewski T.M."/>
            <person name="Davidsen T.M."/>
            <person name="Wayne K.J."/>
            <person name="Tettelin H."/>
            <person name="Glass J.I."/>
            <person name="Rusch D."/>
            <person name="Podicherti R."/>
            <person name="Tsui H.-C.T."/>
            <person name="Winkler M.E."/>
        </authorList>
    </citation>
    <scope>NUCLEOTIDE SEQUENCE</scope>
</reference>
<keyword evidence="5" id="KW-0411">Iron-sulfur</keyword>
<evidence type="ECO:0000256" key="5">
    <source>
        <dbReference type="ARBA" id="ARBA00023014"/>
    </source>
</evidence>
<dbReference type="GO" id="GO:0016491">
    <property type="term" value="F:oxidoreductase activity"/>
    <property type="evidence" value="ECO:0007669"/>
    <property type="project" value="UniProtKB-KW"/>
</dbReference>
<dbReference type="InterPro" id="IPR050584">
    <property type="entry name" value="Cholesterol_7-desaturase"/>
</dbReference>
<evidence type="ECO:0000313" key="7">
    <source>
        <dbReference type="EMBL" id="SVB18588.1"/>
    </source>
</evidence>
<dbReference type="SUPFAM" id="SSF55961">
    <property type="entry name" value="Bet v1-like"/>
    <property type="match status" value="1"/>
</dbReference>
<sequence>VSLENIYKGYNQAKKPEYDKLIAHTDHGTPAGEYLRRYWHPVTLSSEVTTTPLEIRILGEDLVIFKTTENRIGLVHKHCTHRRASLVFGKSESKGIRCCYHGWLFSPDGEILETPGEDPKSKQAELVREKFKLGAYPVKEFKGIVFAFMGPPEKIPEFPHYDAYEIPYSKRSPYKINYNCNWIQVLDAIMDPVHTSFLHGQSSGIQFSEGFAKVGEIEFFERGTQYLGSNIRRVDDNVWIRVNELILPNFTQAGSAFATDGTKTKYFGRSSFTRWVIPVDDHNCVAIAWANFGERGDPIEYDNKEGYEKIEAGETIDRTFEEKQKSPGDAEAVEGMGSISAHKGEHLMPTDHGIMAYRKHIRKSIKELQEGIDPAQPQKNVDIIKTYGQDTVLRVPKRNTDDRKFIKSIGSRVMKLQFDSEKMLNKDRDAFIINELSNMEKNGAF</sequence>
<gene>
    <name evidence="7" type="ORF">METZ01_LOCUS171442</name>
</gene>
<dbReference type="CDD" id="cd03479">
    <property type="entry name" value="Rieske_RO_Alpha_PhDO_like"/>
    <property type="match status" value="1"/>
</dbReference>
<dbReference type="Gene3D" id="3.90.380.10">
    <property type="entry name" value="Naphthalene 1,2-dioxygenase Alpha Subunit, Chain A, domain 1"/>
    <property type="match status" value="1"/>
</dbReference>
<evidence type="ECO:0000256" key="3">
    <source>
        <dbReference type="ARBA" id="ARBA00023002"/>
    </source>
</evidence>
<dbReference type="Gene3D" id="2.102.10.10">
    <property type="entry name" value="Rieske [2Fe-2S] iron-sulphur domain"/>
    <property type="match status" value="1"/>
</dbReference>
<dbReference type="PROSITE" id="PS51296">
    <property type="entry name" value="RIESKE"/>
    <property type="match status" value="1"/>
</dbReference>
<dbReference type="PANTHER" id="PTHR21266:SF59">
    <property type="entry name" value="BLR4922 PROTEIN"/>
    <property type="match status" value="1"/>
</dbReference>
<dbReference type="PANTHER" id="PTHR21266">
    <property type="entry name" value="IRON-SULFUR DOMAIN CONTAINING PROTEIN"/>
    <property type="match status" value="1"/>
</dbReference>